<dbReference type="GO" id="GO:0035539">
    <property type="term" value="F:8-oxo-7,8-dihydrodeoxyguanosine triphosphate pyrophosphatase activity"/>
    <property type="evidence" value="ECO:0007669"/>
    <property type="project" value="UniProtKB-EC"/>
</dbReference>
<organism evidence="3 4">
    <name type="scientific">Sphaerisporangium siamense</name>
    <dbReference type="NCBI Taxonomy" id="795645"/>
    <lineage>
        <taxon>Bacteria</taxon>
        <taxon>Bacillati</taxon>
        <taxon>Actinomycetota</taxon>
        <taxon>Actinomycetes</taxon>
        <taxon>Streptosporangiales</taxon>
        <taxon>Streptosporangiaceae</taxon>
        <taxon>Sphaerisporangium</taxon>
    </lineage>
</organism>
<dbReference type="CDD" id="cd07067">
    <property type="entry name" value="HP_PGM_like"/>
    <property type="match status" value="1"/>
</dbReference>
<dbReference type="Pfam" id="PF00300">
    <property type="entry name" value="His_Phos_1"/>
    <property type="match status" value="1"/>
</dbReference>
<protein>
    <submittedName>
        <fullName evidence="3">8-oxo-dGTP diphosphatase</fullName>
        <ecNumber evidence="3">3.6.1.55</ecNumber>
    </submittedName>
</protein>
<dbReference type="Gene3D" id="3.40.50.1240">
    <property type="entry name" value="Phosphoglycerate mutase-like"/>
    <property type="match status" value="1"/>
</dbReference>
<dbReference type="CDD" id="cd03673">
    <property type="entry name" value="NUDIX_Ap6A_hydrolase"/>
    <property type="match status" value="1"/>
</dbReference>
<evidence type="ECO:0000313" key="4">
    <source>
        <dbReference type="Proteomes" id="UP000542210"/>
    </source>
</evidence>
<evidence type="ECO:0000259" key="2">
    <source>
        <dbReference type="PROSITE" id="PS51462"/>
    </source>
</evidence>
<dbReference type="InterPro" id="IPR020084">
    <property type="entry name" value="NUDIX_hydrolase_CS"/>
</dbReference>
<dbReference type="PANTHER" id="PTHR21340:SF0">
    <property type="entry name" value="BIS(5'-NUCLEOSYL)-TETRAPHOSPHATASE [ASYMMETRICAL]"/>
    <property type="match status" value="1"/>
</dbReference>
<dbReference type="AlphaFoldDB" id="A0A7W7G7K8"/>
<dbReference type="RefSeq" id="WP_239123668.1">
    <property type="nucleotide sequence ID" value="NZ_BOOV01000038.1"/>
</dbReference>
<name>A0A7W7G7K8_9ACTN</name>
<dbReference type="EC" id="3.6.1.55" evidence="3"/>
<dbReference type="Proteomes" id="UP000542210">
    <property type="component" value="Unassembled WGS sequence"/>
</dbReference>
<gene>
    <name evidence="3" type="ORF">BJ982_002262</name>
</gene>
<accession>A0A7W7G7K8</accession>
<feature type="domain" description="Nudix hydrolase" evidence="2">
    <location>
        <begin position="5"/>
        <end position="131"/>
    </location>
</feature>
<comment type="caution">
    <text evidence="3">The sequence shown here is derived from an EMBL/GenBank/DDBJ whole genome shotgun (WGS) entry which is preliminary data.</text>
</comment>
<dbReference type="PANTHER" id="PTHR21340">
    <property type="entry name" value="DIADENOSINE 5,5-P1,P4-TETRAPHOSPHATE PYROPHOSPHOHYDROLASE MUTT"/>
    <property type="match status" value="1"/>
</dbReference>
<evidence type="ECO:0000313" key="3">
    <source>
        <dbReference type="EMBL" id="MBB4700718.1"/>
    </source>
</evidence>
<proteinExistence type="predicted"/>
<dbReference type="InterPro" id="IPR013078">
    <property type="entry name" value="His_Pase_superF_clade-1"/>
</dbReference>
<dbReference type="SUPFAM" id="SSF53254">
    <property type="entry name" value="Phosphoglycerate mutase-like"/>
    <property type="match status" value="1"/>
</dbReference>
<dbReference type="InterPro" id="IPR015797">
    <property type="entry name" value="NUDIX_hydrolase-like_dom_sf"/>
</dbReference>
<dbReference type="Pfam" id="PF00293">
    <property type="entry name" value="NUDIX"/>
    <property type="match status" value="1"/>
</dbReference>
<reference evidence="3 4" key="1">
    <citation type="submission" date="2020-08" db="EMBL/GenBank/DDBJ databases">
        <title>Sequencing the genomes of 1000 actinobacteria strains.</title>
        <authorList>
            <person name="Klenk H.-P."/>
        </authorList>
    </citation>
    <scope>NUCLEOTIDE SEQUENCE [LARGE SCALE GENOMIC DNA]</scope>
    <source>
        <strain evidence="3 4">DSM 45784</strain>
    </source>
</reference>
<dbReference type="GO" id="GO:0006167">
    <property type="term" value="P:AMP biosynthetic process"/>
    <property type="evidence" value="ECO:0007669"/>
    <property type="project" value="TreeGrafter"/>
</dbReference>
<evidence type="ECO:0000256" key="1">
    <source>
        <dbReference type="ARBA" id="ARBA00022801"/>
    </source>
</evidence>
<dbReference type="GO" id="GO:0006754">
    <property type="term" value="P:ATP biosynthetic process"/>
    <property type="evidence" value="ECO:0007669"/>
    <property type="project" value="TreeGrafter"/>
</dbReference>
<dbReference type="PROSITE" id="PS00893">
    <property type="entry name" value="NUDIX_BOX"/>
    <property type="match status" value="1"/>
</dbReference>
<keyword evidence="4" id="KW-1185">Reference proteome</keyword>
<keyword evidence="1 3" id="KW-0378">Hydrolase</keyword>
<dbReference type="PROSITE" id="PS51462">
    <property type="entry name" value="NUDIX"/>
    <property type="match status" value="1"/>
</dbReference>
<dbReference type="GO" id="GO:0004081">
    <property type="term" value="F:bis(5'-nucleosyl)-tetraphosphatase (asymmetrical) activity"/>
    <property type="evidence" value="ECO:0007669"/>
    <property type="project" value="TreeGrafter"/>
</dbReference>
<dbReference type="InterPro" id="IPR029033">
    <property type="entry name" value="His_PPase_superfam"/>
</dbReference>
<dbReference type="InterPro" id="IPR000086">
    <property type="entry name" value="NUDIX_hydrolase_dom"/>
</dbReference>
<sequence>MSEPSLIRAAGAVVWRGAPDAPEVAVIHRPRRDDWSLPKGKLLSGEHVIAAALREVAEETGLSIVLGRRLRAVHYLKDGRPKRVDYWSARAVAQVAELPSDEADAMEWLPLDRARARLTYEDDARTLDALAEAPLETTPLLLVRHATAGERDEWPGDDDLRPLDKQGEGQSRALAELLYGYRPATLLSSPSRRCVQTVLPYAARERLGIGTDHLLTETGYDAPATLARTLALMDSGEPALVCSHGKVLPGLLADVHERRGGSPGDTHLGKGGVAVLHHAGGRVVAAERYDT</sequence>
<dbReference type="Gene3D" id="3.90.79.10">
    <property type="entry name" value="Nucleoside Triphosphate Pyrophosphohydrolase"/>
    <property type="match status" value="1"/>
</dbReference>
<dbReference type="EMBL" id="JACHND010000001">
    <property type="protein sequence ID" value="MBB4700718.1"/>
    <property type="molecule type" value="Genomic_DNA"/>
</dbReference>
<dbReference type="SUPFAM" id="SSF55811">
    <property type="entry name" value="Nudix"/>
    <property type="match status" value="1"/>
</dbReference>
<dbReference type="InterPro" id="IPR051325">
    <property type="entry name" value="Nudix_hydrolase_domain"/>
</dbReference>
<dbReference type="SMART" id="SM00855">
    <property type="entry name" value="PGAM"/>
    <property type="match status" value="1"/>
</dbReference>